<dbReference type="Pfam" id="PF02463">
    <property type="entry name" value="SMC_N"/>
    <property type="match status" value="1"/>
</dbReference>
<evidence type="ECO:0000259" key="7">
    <source>
        <dbReference type="Pfam" id="PF02463"/>
    </source>
</evidence>
<dbReference type="InterPro" id="IPR027417">
    <property type="entry name" value="P-loop_NTPase"/>
</dbReference>
<dbReference type="GO" id="GO:0009432">
    <property type="term" value="P:SOS response"/>
    <property type="evidence" value="ECO:0007669"/>
    <property type="project" value="UniProtKB-UniRule"/>
</dbReference>
<evidence type="ECO:0000256" key="3">
    <source>
        <dbReference type="ARBA" id="ARBA00022741"/>
    </source>
</evidence>
<dbReference type="GO" id="GO:0000731">
    <property type="term" value="P:DNA synthesis involved in DNA repair"/>
    <property type="evidence" value="ECO:0007669"/>
    <property type="project" value="TreeGrafter"/>
</dbReference>
<organism evidence="8 9">
    <name type="scientific">Catenovulum maritimum</name>
    <dbReference type="NCBI Taxonomy" id="1513271"/>
    <lineage>
        <taxon>Bacteria</taxon>
        <taxon>Pseudomonadati</taxon>
        <taxon>Pseudomonadota</taxon>
        <taxon>Gammaproteobacteria</taxon>
        <taxon>Alteromonadales</taxon>
        <taxon>Alteromonadaceae</taxon>
        <taxon>Catenovulum</taxon>
    </lineage>
</organism>
<name>A0A0J8GXJ0_9ALTE</name>
<keyword evidence="6" id="KW-0234">DNA repair</keyword>
<dbReference type="STRING" id="1513271.XM47_05800"/>
<dbReference type="InterPro" id="IPR003395">
    <property type="entry name" value="RecF/RecN/SMC_N"/>
</dbReference>
<evidence type="ECO:0000313" key="9">
    <source>
        <dbReference type="Proteomes" id="UP000037600"/>
    </source>
</evidence>
<evidence type="ECO:0000256" key="5">
    <source>
        <dbReference type="ARBA" id="ARBA00023125"/>
    </source>
</evidence>
<dbReference type="GO" id="GO:0006260">
    <property type="term" value="P:DNA replication"/>
    <property type="evidence" value="ECO:0007669"/>
    <property type="project" value="UniProtKB-UniRule"/>
</dbReference>
<dbReference type="GO" id="GO:0005524">
    <property type="term" value="F:ATP binding"/>
    <property type="evidence" value="ECO:0007669"/>
    <property type="project" value="UniProtKB-UniRule"/>
</dbReference>
<sequence length="366" mass="42063">MFIEKLMIERVRNISKLEIRPHQRCNIIVGDNGSGKSSILEAIHFLGFGRTFRKSKISEVIQFEQKDLVVFSSSQNAGADKVQKNFGIKKSKSGDNEIRIGGVKAKRLSQLSSQFPIISFTPDSIDLIEAGPSIRRKFIDWLVFHVKQSELVAQTYRDFDKVLEQRNHALRLGDRKQIHAWTSQFIELNLQIQSYRAEIIGLLNHEFQNSYIQVESSKFNFNPELIYKLGWNSELELKDILARNLETEIKRKTTCFGVHRDDLILELNSVSVKNILSRGECKRYVLAMLLAAENVISKNTDKNCIWLLDDIAAELDFESIKNAFSICNNVGNQMFFTCIEKDLELIKQVTNFGYSVFHVKHGELLN</sequence>
<dbReference type="EMBL" id="LAZL01000007">
    <property type="protein sequence ID" value="KMT65969.1"/>
    <property type="molecule type" value="Genomic_DNA"/>
</dbReference>
<evidence type="ECO:0000313" key="8">
    <source>
        <dbReference type="EMBL" id="KMT65969.1"/>
    </source>
</evidence>
<dbReference type="InterPro" id="IPR001238">
    <property type="entry name" value="DNA-binding_RecF"/>
</dbReference>
<feature type="binding site" evidence="6">
    <location>
        <begin position="30"/>
        <end position="37"/>
    </location>
    <ligand>
        <name>ATP</name>
        <dbReference type="ChEBI" id="CHEBI:30616"/>
    </ligand>
</feature>
<dbReference type="Gene3D" id="1.20.1050.90">
    <property type="entry name" value="RecF/RecN/SMC, N-terminal domain"/>
    <property type="match status" value="1"/>
</dbReference>
<gene>
    <name evidence="6" type="primary">recF</name>
    <name evidence="8" type="ORF">XM47_05800</name>
</gene>
<dbReference type="HAMAP" id="MF_00365">
    <property type="entry name" value="RecF"/>
    <property type="match status" value="1"/>
</dbReference>
<proteinExistence type="inferred from homology"/>
<dbReference type="InterPro" id="IPR042174">
    <property type="entry name" value="RecF_2"/>
</dbReference>
<keyword evidence="4 6" id="KW-0067">ATP-binding</keyword>
<keyword evidence="9" id="KW-1185">Reference proteome</keyword>
<keyword evidence="6" id="KW-0742">SOS response</keyword>
<dbReference type="AlphaFoldDB" id="A0A0J8GXJ0"/>
<comment type="similarity">
    <text evidence="6">Belongs to the RecF family.</text>
</comment>
<evidence type="ECO:0000256" key="2">
    <source>
        <dbReference type="ARBA" id="ARBA00022705"/>
    </source>
</evidence>
<dbReference type="GO" id="GO:0003697">
    <property type="term" value="F:single-stranded DNA binding"/>
    <property type="evidence" value="ECO:0007669"/>
    <property type="project" value="UniProtKB-UniRule"/>
</dbReference>
<dbReference type="SUPFAM" id="SSF52540">
    <property type="entry name" value="P-loop containing nucleoside triphosphate hydrolases"/>
    <property type="match status" value="1"/>
</dbReference>
<keyword evidence="5 6" id="KW-0238">DNA-binding</keyword>
<feature type="domain" description="RecF/RecN/SMC N-terminal" evidence="7">
    <location>
        <begin position="2"/>
        <end position="349"/>
    </location>
</feature>
<comment type="caution">
    <text evidence="8">The sequence shown here is derived from an EMBL/GenBank/DDBJ whole genome shotgun (WGS) entry which is preliminary data.</text>
</comment>
<evidence type="ECO:0000256" key="6">
    <source>
        <dbReference type="HAMAP-Rule" id="MF_00365"/>
    </source>
</evidence>
<protein>
    <recommendedName>
        <fullName evidence="6">DNA replication and repair protein RecF</fullName>
    </recommendedName>
</protein>
<comment type="function">
    <text evidence="6">The RecF protein is involved in DNA metabolism; it is required for DNA replication and normal SOS inducibility. RecF binds preferentially to single-stranded, linear DNA. It also seems to bind ATP.</text>
</comment>
<comment type="subcellular location">
    <subcellularLocation>
        <location evidence="6">Cytoplasm</location>
    </subcellularLocation>
</comment>
<dbReference type="GO" id="GO:0006302">
    <property type="term" value="P:double-strand break repair"/>
    <property type="evidence" value="ECO:0007669"/>
    <property type="project" value="TreeGrafter"/>
</dbReference>
<dbReference type="PANTHER" id="PTHR32182:SF0">
    <property type="entry name" value="DNA REPLICATION AND REPAIR PROTEIN RECF"/>
    <property type="match status" value="1"/>
</dbReference>
<dbReference type="GO" id="GO:0005737">
    <property type="term" value="C:cytoplasm"/>
    <property type="evidence" value="ECO:0007669"/>
    <property type="project" value="UniProtKB-SubCell"/>
</dbReference>
<keyword evidence="6" id="KW-0227">DNA damage</keyword>
<dbReference type="RefSeq" id="WP_048690675.1">
    <property type="nucleotide sequence ID" value="NZ_KQ130485.1"/>
</dbReference>
<evidence type="ECO:0000256" key="1">
    <source>
        <dbReference type="ARBA" id="ARBA00022490"/>
    </source>
</evidence>
<dbReference type="OrthoDB" id="9803889at2"/>
<accession>A0A0J8GXJ0</accession>
<dbReference type="NCBIfam" id="TIGR00611">
    <property type="entry name" value="recf"/>
    <property type="match status" value="1"/>
</dbReference>
<evidence type="ECO:0000256" key="4">
    <source>
        <dbReference type="ARBA" id="ARBA00022840"/>
    </source>
</evidence>
<keyword evidence="3 6" id="KW-0547">Nucleotide-binding</keyword>
<reference evidence="8 9" key="1">
    <citation type="submission" date="2015-04" db="EMBL/GenBank/DDBJ databases">
        <title>Draft Genome Sequence of the Novel Agar-Digesting Marine Bacterium Q1.</title>
        <authorList>
            <person name="Li Y."/>
            <person name="Li D."/>
            <person name="Chen G."/>
            <person name="Du Z."/>
        </authorList>
    </citation>
    <scope>NUCLEOTIDE SEQUENCE [LARGE SCALE GENOMIC DNA]</scope>
    <source>
        <strain evidence="8 9">Q1</strain>
    </source>
</reference>
<keyword evidence="2 6" id="KW-0235">DNA replication</keyword>
<dbReference type="PANTHER" id="PTHR32182">
    <property type="entry name" value="DNA REPLICATION AND REPAIR PROTEIN RECF"/>
    <property type="match status" value="1"/>
</dbReference>
<keyword evidence="1 6" id="KW-0963">Cytoplasm</keyword>
<dbReference type="Proteomes" id="UP000037600">
    <property type="component" value="Unassembled WGS sequence"/>
</dbReference>
<dbReference type="Gene3D" id="3.40.50.300">
    <property type="entry name" value="P-loop containing nucleotide triphosphate hydrolases"/>
    <property type="match status" value="1"/>
</dbReference>